<dbReference type="Gene3D" id="3.40.50.2300">
    <property type="match status" value="1"/>
</dbReference>
<dbReference type="Pfam" id="PF00072">
    <property type="entry name" value="Response_reg"/>
    <property type="match status" value="1"/>
</dbReference>
<dbReference type="Proteomes" id="UP000054869">
    <property type="component" value="Unassembled WGS sequence"/>
</dbReference>
<feature type="modified residue" description="4-aspartylphosphate" evidence="2">
    <location>
        <position position="89"/>
    </location>
</feature>
<dbReference type="PROSITE" id="PS50887">
    <property type="entry name" value="GGDEF"/>
    <property type="match status" value="1"/>
</dbReference>
<dbReference type="eggNOG" id="COG5001">
    <property type="taxonomic scope" value="Bacteria"/>
</dbReference>
<dbReference type="STRING" id="45067.Llan_2573"/>
<dbReference type="InterPro" id="IPR035919">
    <property type="entry name" value="EAL_sf"/>
</dbReference>
<dbReference type="Gene3D" id="3.20.20.450">
    <property type="entry name" value="EAL domain"/>
    <property type="match status" value="1"/>
</dbReference>
<dbReference type="Pfam" id="PF12860">
    <property type="entry name" value="PAS_7"/>
    <property type="match status" value="1"/>
</dbReference>
<dbReference type="GO" id="GO:0000160">
    <property type="term" value="P:phosphorelay signal transduction system"/>
    <property type="evidence" value="ECO:0007669"/>
    <property type="project" value="InterPro"/>
</dbReference>
<dbReference type="GO" id="GO:0003824">
    <property type="term" value="F:catalytic activity"/>
    <property type="evidence" value="ECO:0007669"/>
    <property type="project" value="UniProtKB-ARBA"/>
</dbReference>
<dbReference type="Gene3D" id="3.30.70.270">
    <property type="match status" value="1"/>
</dbReference>
<gene>
    <name evidence="6" type="ORF">Llan_2573</name>
</gene>
<dbReference type="InterPro" id="IPR000160">
    <property type="entry name" value="GGDEF_dom"/>
</dbReference>
<feature type="domain" description="EAL" evidence="4">
    <location>
        <begin position="488"/>
        <end position="741"/>
    </location>
</feature>
<dbReference type="SMART" id="SM00267">
    <property type="entry name" value="GGDEF"/>
    <property type="match status" value="1"/>
</dbReference>
<dbReference type="SMART" id="SM00052">
    <property type="entry name" value="EAL"/>
    <property type="match status" value="1"/>
</dbReference>
<dbReference type="SUPFAM" id="SSF55073">
    <property type="entry name" value="Nucleotide cyclase"/>
    <property type="match status" value="1"/>
</dbReference>
<keyword evidence="2" id="KW-0597">Phosphoprotein</keyword>
<dbReference type="SUPFAM" id="SSF141868">
    <property type="entry name" value="EAL domain-like"/>
    <property type="match status" value="1"/>
</dbReference>
<dbReference type="PROSITE" id="PS50883">
    <property type="entry name" value="EAL"/>
    <property type="match status" value="1"/>
</dbReference>
<evidence type="ECO:0000259" key="5">
    <source>
        <dbReference type="PROSITE" id="PS50887"/>
    </source>
</evidence>
<accession>A0A0W0V775</accession>
<dbReference type="PROSITE" id="PS50110">
    <property type="entry name" value="RESPONSE_REGULATORY"/>
    <property type="match status" value="1"/>
</dbReference>
<dbReference type="AlphaFoldDB" id="A0A0W0V775"/>
<dbReference type="Pfam" id="PF00563">
    <property type="entry name" value="EAL"/>
    <property type="match status" value="1"/>
</dbReference>
<evidence type="ECO:0000313" key="6">
    <source>
        <dbReference type="EMBL" id="KTD15985.1"/>
    </source>
</evidence>
<dbReference type="InterPro" id="IPR043128">
    <property type="entry name" value="Rev_trsase/Diguanyl_cyclase"/>
</dbReference>
<organism evidence="6 7">
    <name type="scientific">Legionella lansingensis</name>
    <dbReference type="NCBI Taxonomy" id="45067"/>
    <lineage>
        <taxon>Bacteria</taxon>
        <taxon>Pseudomonadati</taxon>
        <taxon>Pseudomonadota</taxon>
        <taxon>Gammaproteobacteria</taxon>
        <taxon>Legionellales</taxon>
        <taxon>Legionellaceae</taxon>
        <taxon>Legionella</taxon>
    </lineage>
</organism>
<dbReference type="NCBIfam" id="TIGR00254">
    <property type="entry name" value="GGDEF"/>
    <property type="match status" value="1"/>
</dbReference>
<dbReference type="InterPro" id="IPR035965">
    <property type="entry name" value="PAS-like_dom_sf"/>
</dbReference>
<evidence type="ECO:0000313" key="7">
    <source>
        <dbReference type="Proteomes" id="UP000054869"/>
    </source>
</evidence>
<dbReference type="Gene3D" id="3.30.450.20">
    <property type="entry name" value="PAS domain"/>
    <property type="match status" value="1"/>
</dbReference>
<sequence>MRAATKNVKILIIDDNPAIHSDFIKILTTKNSSDDLELANFEQKVLGKKNQEPTLPAFRLVTATQGQEGVEKISQAVQENDPYALAFVDIRMPPGWDGIETAKKIWEIDPNIQIVICTAYSDYSWEETIQHLGQRENLLILKKPFDSIAVRQLSCALTKKWQLLQQNREYTQLLEQQVKERTQSLQESLSVTRGTLESSADGILVMNNNEEIIDFNANLVNMFKVPNRLMNTQKAGLVLEYIAERLEKSEHFLKLTEKMTHLKNTTKTTTLKCKDSRILDIYTQPYKLNKKICGRIWCFRDITKRALLEEQLQYQATHDSLTELPNRVLLTDRLAQLISHAKRNKSNFCVLFLDIDRFKLINDSFSHTAGDKLLKDVVERIRHVMREEDTLARLGGDEFVAVLKSLKDETHAGKIAKKLLAVFTEPFNVSSHQILITASAGIATFPHDGQTINELLRNADIAMYRAKEQGGNQFQFYTYSLGKKSAARMELESELYKAFENQEFFLCYQPQLDVATQRLISVEALIRWRHPTKGIILPINFMPLVEETGLIIPIGEWVLREACSQNKKWQELGLPKIRVAVNIASKQLKQPNFTKFVRNILKETHLDPEYLELEVTEKVILHNTEAAAIFCDLKQMGIHLALDDFGSGYTILNHLKSFPIDRVKIDQSYIDHIRLNQADEILVQAIIALAKNLNLEVVAEGVVSKEQIDFLENHQCTEAQGFYFCKPLISKEFENFLKKTKY</sequence>
<feature type="domain" description="GGDEF" evidence="5">
    <location>
        <begin position="346"/>
        <end position="479"/>
    </location>
</feature>
<dbReference type="CDD" id="cd01948">
    <property type="entry name" value="EAL"/>
    <property type="match status" value="1"/>
</dbReference>
<dbReference type="CDD" id="cd01949">
    <property type="entry name" value="GGDEF"/>
    <property type="match status" value="1"/>
</dbReference>
<evidence type="ECO:0000256" key="2">
    <source>
        <dbReference type="PROSITE-ProRule" id="PRU00169"/>
    </source>
</evidence>
<dbReference type="EMBL" id="LNYI01000064">
    <property type="protein sequence ID" value="KTD15985.1"/>
    <property type="molecule type" value="Genomic_DNA"/>
</dbReference>
<dbReference type="SUPFAM" id="SSF55785">
    <property type="entry name" value="PYP-like sensor domain (PAS domain)"/>
    <property type="match status" value="1"/>
</dbReference>
<dbReference type="InterPro" id="IPR029787">
    <property type="entry name" value="Nucleotide_cyclase"/>
</dbReference>
<dbReference type="RefSeq" id="WP_035915160.1">
    <property type="nucleotide sequence ID" value="NZ_CAAAJD010000018.1"/>
</dbReference>
<evidence type="ECO:0000259" key="4">
    <source>
        <dbReference type="PROSITE" id="PS50883"/>
    </source>
</evidence>
<dbReference type="SUPFAM" id="SSF52172">
    <property type="entry name" value="CheY-like"/>
    <property type="match status" value="1"/>
</dbReference>
<dbReference type="PANTHER" id="PTHR44757:SF2">
    <property type="entry name" value="BIOFILM ARCHITECTURE MAINTENANCE PROTEIN MBAA"/>
    <property type="match status" value="1"/>
</dbReference>
<dbReference type="InterPro" id="IPR001633">
    <property type="entry name" value="EAL_dom"/>
</dbReference>
<dbReference type="FunFam" id="3.30.70.270:FF:000001">
    <property type="entry name" value="Diguanylate cyclase domain protein"/>
    <property type="match status" value="1"/>
</dbReference>
<dbReference type="InterPro" id="IPR001789">
    <property type="entry name" value="Sig_transdc_resp-reg_receiver"/>
</dbReference>
<protein>
    <submittedName>
        <fullName evidence="6">Regulatory protein (GGDEF and EAL domains)</fullName>
    </submittedName>
</protein>
<dbReference type="PANTHER" id="PTHR44757">
    <property type="entry name" value="DIGUANYLATE CYCLASE DGCP"/>
    <property type="match status" value="1"/>
</dbReference>
<keyword evidence="7" id="KW-1185">Reference proteome</keyword>
<name>A0A0W0V775_9GAMM</name>
<dbReference type="Pfam" id="PF00990">
    <property type="entry name" value="GGDEF"/>
    <property type="match status" value="1"/>
</dbReference>
<feature type="domain" description="Response regulatory" evidence="3">
    <location>
        <begin position="9"/>
        <end position="158"/>
    </location>
</feature>
<evidence type="ECO:0000259" key="3">
    <source>
        <dbReference type="PROSITE" id="PS50110"/>
    </source>
</evidence>
<dbReference type="InterPro" id="IPR011006">
    <property type="entry name" value="CheY-like_superfamily"/>
</dbReference>
<dbReference type="PATRIC" id="fig|45067.4.peg.2705"/>
<proteinExistence type="predicted"/>
<comment type="cofactor">
    <cofactor evidence="1">
        <name>Mg(2+)</name>
        <dbReference type="ChEBI" id="CHEBI:18420"/>
    </cofactor>
</comment>
<reference evidence="6 7" key="1">
    <citation type="submission" date="2015-11" db="EMBL/GenBank/DDBJ databases">
        <title>Genomic analysis of 38 Legionella species identifies large and diverse effector repertoires.</title>
        <authorList>
            <person name="Burstein D."/>
            <person name="Amaro F."/>
            <person name="Zusman T."/>
            <person name="Lifshitz Z."/>
            <person name="Cohen O."/>
            <person name="Gilbert J.A."/>
            <person name="Pupko T."/>
            <person name="Shuman H.A."/>
            <person name="Segal G."/>
        </authorList>
    </citation>
    <scope>NUCLEOTIDE SEQUENCE [LARGE SCALE GENOMIC DNA]</scope>
    <source>
        <strain evidence="6 7">ATCC 49751</strain>
    </source>
</reference>
<evidence type="ECO:0000256" key="1">
    <source>
        <dbReference type="ARBA" id="ARBA00001946"/>
    </source>
</evidence>
<dbReference type="InterPro" id="IPR052155">
    <property type="entry name" value="Biofilm_reg_signaling"/>
</dbReference>
<comment type="caution">
    <text evidence="6">The sequence shown here is derived from an EMBL/GenBank/DDBJ whole genome shotgun (WGS) entry which is preliminary data.</text>
</comment>